<organism evidence="2 3">
    <name type="scientific">Spongiibacter pelagi</name>
    <dbReference type="NCBI Taxonomy" id="2760804"/>
    <lineage>
        <taxon>Bacteria</taxon>
        <taxon>Pseudomonadati</taxon>
        <taxon>Pseudomonadota</taxon>
        <taxon>Gammaproteobacteria</taxon>
        <taxon>Cellvibrionales</taxon>
        <taxon>Spongiibacteraceae</taxon>
        <taxon>Spongiibacter</taxon>
    </lineage>
</organism>
<dbReference type="AlphaFoldDB" id="A0A927C4T6"/>
<dbReference type="Proteomes" id="UP000610558">
    <property type="component" value="Unassembled WGS sequence"/>
</dbReference>
<comment type="caution">
    <text evidence="2">The sequence shown here is derived from an EMBL/GenBank/DDBJ whole genome shotgun (WGS) entry which is preliminary data.</text>
</comment>
<dbReference type="InterPro" id="IPR031347">
    <property type="entry name" value="AmpE"/>
</dbReference>
<dbReference type="EMBL" id="JACXLD010000007">
    <property type="protein sequence ID" value="MBD2859761.1"/>
    <property type="molecule type" value="Genomic_DNA"/>
</dbReference>
<name>A0A927C4T6_9GAMM</name>
<gene>
    <name evidence="2" type="primary">ampE</name>
    <name evidence="2" type="ORF">IB286_12180</name>
</gene>
<dbReference type="RefSeq" id="WP_190765926.1">
    <property type="nucleotide sequence ID" value="NZ_JACXLD010000007.1"/>
</dbReference>
<feature type="transmembrane region" description="Helical" evidence="1">
    <location>
        <begin position="67"/>
        <end position="85"/>
    </location>
</feature>
<proteinExistence type="predicted"/>
<dbReference type="GO" id="GO:0046677">
    <property type="term" value="P:response to antibiotic"/>
    <property type="evidence" value="ECO:0007669"/>
    <property type="project" value="TreeGrafter"/>
</dbReference>
<keyword evidence="1" id="KW-1133">Transmembrane helix</keyword>
<dbReference type="PANTHER" id="PTHR38684">
    <property type="entry name" value="PROTEIN AMPE"/>
    <property type="match status" value="1"/>
</dbReference>
<feature type="transmembrane region" description="Helical" evidence="1">
    <location>
        <begin position="146"/>
        <end position="167"/>
    </location>
</feature>
<evidence type="ECO:0000256" key="1">
    <source>
        <dbReference type="SAM" id="Phobius"/>
    </source>
</evidence>
<keyword evidence="3" id="KW-1185">Reference proteome</keyword>
<dbReference type="Pfam" id="PF17113">
    <property type="entry name" value="AmpE"/>
    <property type="match status" value="1"/>
</dbReference>
<reference evidence="2" key="1">
    <citation type="submission" date="2020-09" db="EMBL/GenBank/DDBJ databases">
        <authorList>
            <person name="Yoon J.-W."/>
        </authorList>
    </citation>
    <scope>NUCLEOTIDE SEQUENCE</scope>
    <source>
        <strain evidence="2">KMU-158</strain>
    </source>
</reference>
<keyword evidence="1" id="KW-0472">Membrane</keyword>
<evidence type="ECO:0000313" key="2">
    <source>
        <dbReference type="EMBL" id="MBD2859761.1"/>
    </source>
</evidence>
<accession>A0A927C4T6</accession>
<dbReference type="PANTHER" id="PTHR38684:SF1">
    <property type="entry name" value="PROTEIN AMPE"/>
    <property type="match status" value="1"/>
</dbReference>
<dbReference type="GO" id="GO:0005886">
    <property type="term" value="C:plasma membrane"/>
    <property type="evidence" value="ECO:0007669"/>
    <property type="project" value="TreeGrafter"/>
</dbReference>
<dbReference type="InterPro" id="IPR052966">
    <property type="entry name" value="Beta-lactamase_Reg"/>
</dbReference>
<protein>
    <submittedName>
        <fullName evidence="2">Regulatory signaling modulator protein AmpE</fullName>
    </submittedName>
</protein>
<keyword evidence="1" id="KW-0812">Transmembrane</keyword>
<sequence length="284" mass="32017">MEFLAVLIAWGAVQFWGSGGVVQQDGWFGRWREILSAIKLSWLRLFLVVIPPAILAGLLLALFDGVLFGLFELILSVILLLYSLGRGDFQIQLRMYRNSWIHGDLAGAFHHGQGFSVELNEAGAENALELHHSVRRAILYQGFERWFAVVFWFVALGPVAALVYRLLFLISSDKEIEQNERNTVAQILYYFEWTPARLLGFAFGLVGHFECCFGSLSRQFLAPISSIDLLDELADCAVPDVRQNSQVDGEQFMSDALKELDAIQNLLTRSLVCWIAVIAVYQLI</sequence>
<evidence type="ECO:0000313" key="3">
    <source>
        <dbReference type="Proteomes" id="UP000610558"/>
    </source>
</evidence>
<feature type="transmembrane region" description="Helical" evidence="1">
    <location>
        <begin position="41"/>
        <end position="60"/>
    </location>
</feature>